<evidence type="ECO:0000256" key="6">
    <source>
        <dbReference type="ARBA" id="ARBA00023032"/>
    </source>
</evidence>
<reference evidence="11" key="1">
    <citation type="journal article" date="2019" name="PLoS Negl. Trop. Dis.">
        <title>Revisiting the worldwide diversity of Leptospira species in the environment.</title>
        <authorList>
            <person name="Vincent A.T."/>
            <person name="Schiettekatte O."/>
            <person name="Bourhy P."/>
            <person name="Veyrier F.J."/>
            <person name="Picardeau M."/>
        </authorList>
    </citation>
    <scope>NUCLEOTIDE SEQUENCE [LARGE SCALE GENOMIC DNA]</scope>
    <source>
        <strain evidence="11">201800277</strain>
    </source>
</reference>
<comment type="function">
    <text evidence="8">Part of the ABC transporter complex CysAWTP (TC 3.A.1.6.1) involved in sulfate/thiosulfate import. Probably responsible for the translocation of the substrate across the membrane.</text>
</comment>
<keyword evidence="5 9" id="KW-1133">Transmembrane helix</keyword>
<comment type="subcellular location">
    <subcellularLocation>
        <location evidence="1">Cell membrane</location>
        <topology evidence="1">Multi-pass membrane protein</topology>
    </subcellularLocation>
</comment>
<sequence>MKNKIFPIFLVILAYIFAGIILILPIYTVFSEAFSEGYTKYIESITSEYALYAIGLTVKVAVISVILNTVFGITAAFTITRFNFPGKNILVTIIDTPFAVSPVVSGLIFLLLFGRQGYFGDFLSANGIKIVFNTPGLILATVFITFPFVARELVPLMQSQGREEEEAGMLLGASFPQLLKRVILPNIKWGLLYGIILCNARAMGEFGAVSVLSGHIRGKTTTLPLHIEMLYNEFDSVGAFSCATLLVFLSLLTLIFKWILEKRTASQKNAD</sequence>
<organism evidence="11 12">
    <name type="scientific">Leptospira brenneri</name>
    <dbReference type="NCBI Taxonomy" id="2023182"/>
    <lineage>
        <taxon>Bacteria</taxon>
        <taxon>Pseudomonadati</taxon>
        <taxon>Spirochaetota</taxon>
        <taxon>Spirochaetia</taxon>
        <taxon>Leptospirales</taxon>
        <taxon>Leptospiraceae</taxon>
        <taxon>Leptospira</taxon>
    </lineage>
</organism>
<evidence type="ECO:0000256" key="8">
    <source>
        <dbReference type="ARBA" id="ARBA00025323"/>
    </source>
</evidence>
<evidence type="ECO:0000256" key="1">
    <source>
        <dbReference type="ARBA" id="ARBA00004651"/>
    </source>
</evidence>
<dbReference type="SUPFAM" id="SSF161098">
    <property type="entry name" value="MetI-like"/>
    <property type="match status" value="1"/>
</dbReference>
<dbReference type="PANTHER" id="PTHR30406">
    <property type="entry name" value="SULFATE TRANSPORT SYSTEM PERMEASE PROTEIN"/>
    <property type="match status" value="1"/>
</dbReference>
<feature type="transmembrane region" description="Helical" evidence="9">
    <location>
        <begin position="7"/>
        <end position="30"/>
    </location>
</feature>
<accession>A0A2M9XXL2</accession>
<feature type="transmembrane region" description="Helical" evidence="9">
    <location>
        <begin position="89"/>
        <end position="110"/>
    </location>
</feature>
<comment type="subunit">
    <text evidence="2">The complex is composed of two ATP-binding proteins (CysA), two transmembrane proteins (CysT and CysW) and a solute-binding protein (CysP).</text>
</comment>
<feature type="transmembrane region" description="Helical" evidence="9">
    <location>
        <begin position="50"/>
        <end position="77"/>
    </location>
</feature>
<evidence type="ECO:0000256" key="7">
    <source>
        <dbReference type="ARBA" id="ARBA00023136"/>
    </source>
</evidence>
<evidence type="ECO:0000256" key="9">
    <source>
        <dbReference type="SAM" id="Phobius"/>
    </source>
</evidence>
<feature type="transmembrane region" description="Helical" evidence="9">
    <location>
        <begin position="236"/>
        <end position="260"/>
    </location>
</feature>
<evidence type="ECO:0000256" key="4">
    <source>
        <dbReference type="ARBA" id="ARBA00022692"/>
    </source>
</evidence>
<gene>
    <name evidence="11" type="primary">cysW</name>
    <name evidence="11" type="ORF">EHQ30_12575</name>
</gene>
<dbReference type="GO" id="GO:0005886">
    <property type="term" value="C:plasma membrane"/>
    <property type="evidence" value="ECO:0007669"/>
    <property type="project" value="UniProtKB-SubCell"/>
</dbReference>
<name>A0A2M9XXL2_9LEPT</name>
<dbReference type="CDD" id="cd06261">
    <property type="entry name" value="TM_PBP2"/>
    <property type="match status" value="1"/>
</dbReference>
<protein>
    <submittedName>
        <fullName evidence="11">Sulfate ABC transporter permease subunit CysW</fullName>
    </submittedName>
</protein>
<evidence type="ECO:0000256" key="3">
    <source>
        <dbReference type="ARBA" id="ARBA00022448"/>
    </source>
</evidence>
<dbReference type="RefSeq" id="WP_100792017.1">
    <property type="nucleotide sequence ID" value="NZ_NPDQ01000009.1"/>
</dbReference>
<dbReference type="AlphaFoldDB" id="A0A2M9XXL2"/>
<dbReference type="PANTHER" id="PTHR30406:SF1">
    <property type="entry name" value="SULFATE TRANSPORT SYSTEM PERMEASE PROTEIN CYSW"/>
    <property type="match status" value="1"/>
</dbReference>
<keyword evidence="7 9" id="KW-0472">Membrane</keyword>
<proteinExistence type="predicted"/>
<keyword evidence="12" id="KW-1185">Reference proteome</keyword>
<dbReference type="OrthoDB" id="9774448at2"/>
<dbReference type="PROSITE" id="PS50928">
    <property type="entry name" value="ABC_TM1"/>
    <property type="match status" value="1"/>
</dbReference>
<dbReference type="InterPro" id="IPR005667">
    <property type="entry name" value="Sulph_transpt2"/>
</dbReference>
<dbReference type="GO" id="GO:0015419">
    <property type="term" value="F:ABC-type sulfate transporter activity"/>
    <property type="evidence" value="ECO:0007669"/>
    <property type="project" value="InterPro"/>
</dbReference>
<dbReference type="InterPro" id="IPR035906">
    <property type="entry name" value="MetI-like_sf"/>
</dbReference>
<feature type="transmembrane region" description="Helical" evidence="9">
    <location>
        <begin position="190"/>
        <end position="216"/>
    </location>
</feature>
<keyword evidence="6" id="KW-0764">Sulfate transport</keyword>
<dbReference type="InterPro" id="IPR000515">
    <property type="entry name" value="MetI-like"/>
</dbReference>
<keyword evidence="4 9" id="KW-0812">Transmembrane</keyword>
<evidence type="ECO:0000256" key="5">
    <source>
        <dbReference type="ARBA" id="ARBA00022989"/>
    </source>
</evidence>
<feature type="transmembrane region" description="Helical" evidence="9">
    <location>
        <begin position="130"/>
        <end position="150"/>
    </location>
</feature>
<evidence type="ECO:0000313" key="12">
    <source>
        <dbReference type="Proteomes" id="UP000297891"/>
    </source>
</evidence>
<dbReference type="Pfam" id="PF00528">
    <property type="entry name" value="BPD_transp_1"/>
    <property type="match status" value="1"/>
</dbReference>
<dbReference type="Proteomes" id="UP000297891">
    <property type="component" value="Unassembled WGS sequence"/>
</dbReference>
<dbReference type="Gene3D" id="1.10.3720.10">
    <property type="entry name" value="MetI-like"/>
    <property type="match status" value="1"/>
</dbReference>
<comment type="caution">
    <text evidence="11">The sequence shown here is derived from an EMBL/GenBank/DDBJ whole genome shotgun (WGS) entry which is preliminary data.</text>
</comment>
<evidence type="ECO:0000313" key="11">
    <source>
        <dbReference type="EMBL" id="TGK92681.1"/>
    </source>
</evidence>
<dbReference type="EMBL" id="RQFP01000009">
    <property type="protein sequence ID" value="TGK92681.1"/>
    <property type="molecule type" value="Genomic_DNA"/>
</dbReference>
<dbReference type="NCBIfam" id="TIGR02140">
    <property type="entry name" value="permease_CysW"/>
    <property type="match status" value="1"/>
</dbReference>
<dbReference type="NCBIfam" id="TIGR00969">
    <property type="entry name" value="3a0106s02"/>
    <property type="match status" value="1"/>
</dbReference>
<keyword evidence="3" id="KW-0813">Transport</keyword>
<evidence type="ECO:0000259" key="10">
    <source>
        <dbReference type="PROSITE" id="PS50928"/>
    </source>
</evidence>
<evidence type="ECO:0000256" key="2">
    <source>
        <dbReference type="ARBA" id="ARBA00011779"/>
    </source>
</evidence>
<dbReference type="InterPro" id="IPR011866">
    <property type="entry name" value="CysW_permease"/>
</dbReference>
<feature type="domain" description="ABC transmembrane type-1" evidence="10">
    <location>
        <begin position="54"/>
        <end position="260"/>
    </location>
</feature>